<dbReference type="SUPFAM" id="SSF81383">
    <property type="entry name" value="F-box domain"/>
    <property type="match status" value="1"/>
</dbReference>
<dbReference type="InParanoid" id="A0A0C3CW41"/>
<dbReference type="Proteomes" id="UP000054321">
    <property type="component" value="Unassembled WGS sequence"/>
</dbReference>
<organism evidence="2 3">
    <name type="scientific">Oidiodendron maius (strain Zn)</name>
    <dbReference type="NCBI Taxonomy" id="913774"/>
    <lineage>
        <taxon>Eukaryota</taxon>
        <taxon>Fungi</taxon>
        <taxon>Dikarya</taxon>
        <taxon>Ascomycota</taxon>
        <taxon>Pezizomycotina</taxon>
        <taxon>Leotiomycetes</taxon>
        <taxon>Leotiomycetes incertae sedis</taxon>
        <taxon>Myxotrichaceae</taxon>
        <taxon>Oidiodendron</taxon>
    </lineage>
</organism>
<accession>A0A0C3CW41</accession>
<dbReference type="AlphaFoldDB" id="A0A0C3CW41"/>
<dbReference type="OrthoDB" id="3800738at2759"/>
<dbReference type="InterPro" id="IPR036047">
    <property type="entry name" value="F-box-like_dom_sf"/>
</dbReference>
<dbReference type="CDD" id="cd09917">
    <property type="entry name" value="F-box_SF"/>
    <property type="match status" value="1"/>
</dbReference>
<evidence type="ECO:0008006" key="4">
    <source>
        <dbReference type="Google" id="ProtNLM"/>
    </source>
</evidence>
<protein>
    <recommendedName>
        <fullName evidence="4">F-box domain-containing protein</fullName>
    </recommendedName>
</protein>
<dbReference type="EMBL" id="KN832892">
    <property type="protein sequence ID" value="KIM93927.1"/>
    <property type="molecule type" value="Genomic_DNA"/>
</dbReference>
<gene>
    <name evidence="2" type="ORF">OIDMADRAFT_184611</name>
</gene>
<keyword evidence="3" id="KW-1185">Reference proteome</keyword>
<evidence type="ECO:0000313" key="3">
    <source>
        <dbReference type="Proteomes" id="UP000054321"/>
    </source>
</evidence>
<sequence length="362" mass="40849">MARTRQTARKSTGGKAPRTQLAGSIRHPPLYYNYGKRPSQQQIISETPTIPDPASIPCEAISSAAQKTVLSTPDLLVIILSQLPHSSLLKAKRVNRTWASVFGYVEIQAALFQHPRPKGSALYVETHSDILMNKFSPFWPIKGEDKAVFSKSSTVKTFHPEGWNKIPVDASNSHDPSKTRLQNTALHPQQHCPYWQQWRQLLICQPPIKAVELVQEVSRRAGATLEFRTVIARPDGLRMGFLYDAVKHWHEVECSPVELLWNRRTGDLVEYNQIYKDGPSFKTIGDKPCVTIWGHTSVGCGQYGGLTYANYGSAQRAQVIKSDDEEVEYCMSEPKRISVDLSSFYDSIEQDTEDEEDQEDED</sequence>
<name>A0A0C3CW41_OIDMZ</name>
<reference evidence="3" key="2">
    <citation type="submission" date="2015-01" db="EMBL/GenBank/DDBJ databases">
        <title>Evolutionary Origins and Diversification of the Mycorrhizal Mutualists.</title>
        <authorList>
            <consortium name="DOE Joint Genome Institute"/>
            <consortium name="Mycorrhizal Genomics Consortium"/>
            <person name="Kohler A."/>
            <person name="Kuo A."/>
            <person name="Nagy L.G."/>
            <person name="Floudas D."/>
            <person name="Copeland A."/>
            <person name="Barry K.W."/>
            <person name="Cichocki N."/>
            <person name="Veneault-Fourrey C."/>
            <person name="LaButti K."/>
            <person name="Lindquist E.A."/>
            <person name="Lipzen A."/>
            <person name="Lundell T."/>
            <person name="Morin E."/>
            <person name="Murat C."/>
            <person name="Riley R."/>
            <person name="Ohm R."/>
            <person name="Sun H."/>
            <person name="Tunlid A."/>
            <person name="Henrissat B."/>
            <person name="Grigoriev I.V."/>
            <person name="Hibbett D.S."/>
            <person name="Martin F."/>
        </authorList>
    </citation>
    <scope>NUCLEOTIDE SEQUENCE [LARGE SCALE GENOMIC DNA]</scope>
    <source>
        <strain evidence="3">Zn</strain>
    </source>
</reference>
<feature type="region of interest" description="Disordered" evidence="1">
    <location>
        <begin position="1"/>
        <end position="22"/>
    </location>
</feature>
<reference evidence="2 3" key="1">
    <citation type="submission" date="2014-04" db="EMBL/GenBank/DDBJ databases">
        <authorList>
            <consortium name="DOE Joint Genome Institute"/>
            <person name="Kuo A."/>
            <person name="Martino E."/>
            <person name="Perotto S."/>
            <person name="Kohler A."/>
            <person name="Nagy L.G."/>
            <person name="Floudas D."/>
            <person name="Copeland A."/>
            <person name="Barry K.W."/>
            <person name="Cichocki N."/>
            <person name="Veneault-Fourrey C."/>
            <person name="LaButti K."/>
            <person name="Lindquist E.A."/>
            <person name="Lipzen A."/>
            <person name="Lundell T."/>
            <person name="Morin E."/>
            <person name="Murat C."/>
            <person name="Sun H."/>
            <person name="Tunlid A."/>
            <person name="Henrissat B."/>
            <person name="Grigoriev I.V."/>
            <person name="Hibbett D.S."/>
            <person name="Martin F."/>
            <person name="Nordberg H.P."/>
            <person name="Cantor M.N."/>
            <person name="Hua S.X."/>
        </authorList>
    </citation>
    <scope>NUCLEOTIDE SEQUENCE [LARGE SCALE GENOMIC DNA]</scope>
    <source>
        <strain evidence="2 3">Zn</strain>
    </source>
</reference>
<evidence type="ECO:0000313" key="2">
    <source>
        <dbReference type="EMBL" id="KIM93927.1"/>
    </source>
</evidence>
<evidence type="ECO:0000256" key="1">
    <source>
        <dbReference type="SAM" id="MobiDB-lite"/>
    </source>
</evidence>
<dbReference type="HOGENOM" id="CLU_855630_0_0_1"/>
<proteinExistence type="predicted"/>